<dbReference type="EC" id="3.5.2.2" evidence="4"/>
<dbReference type="GO" id="GO:0004157">
    <property type="term" value="F:dihydropyrimidinase activity"/>
    <property type="evidence" value="ECO:0007669"/>
    <property type="project" value="UniProtKB-EC"/>
</dbReference>
<evidence type="ECO:0000313" key="6">
    <source>
        <dbReference type="EMBL" id="CAF3882988.1"/>
    </source>
</evidence>
<accession>A0A819GK18</accession>
<dbReference type="PANTHER" id="PTHR11647">
    <property type="entry name" value="HYDRANTOINASE/DIHYDROPYRIMIDINASE FAMILY MEMBER"/>
    <property type="match status" value="1"/>
</dbReference>
<evidence type="ECO:0000313" key="7">
    <source>
        <dbReference type="Proteomes" id="UP000663823"/>
    </source>
</evidence>
<evidence type="ECO:0000256" key="2">
    <source>
        <dbReference type="ARBA" id="ARBA00008829"/>
    </source>
</evidence>
<dbReference type="InterPro" id="IPR006680">
    <property type="entry name" value="Amidohydro-rel"/>
</dbReference>
<organism evidence="6 7">
    <name type="scientific">Rotaria sordida</name>
    <dbReference type="NCBI Taxonomy" id="392033"/>
    <lineage>
        <taxon>Eukaryota</taxon>
        <taxon>Metazoa</taxon>
        <taxon>Spiralia</taxon>
        <taxon>Gnathifera</taxon>
        <taxon>Rotifera</taxon>
        <taxon>Eurotatoria</taxon>
        <taxon>Bdelloidea</taxon>
        <taxon>Philodinida</taxon>
        <taxon>Philodinidae</taxon>
        <taxon>Rotaria</taxon>
    </lineage>
</organism>
<dbReference type="EMBL" id="CAJOAX010003969">
    <property type="protein sequence ID" value="CAF3882988.1"/>
    <property type="molecule type" value="Genomic_DNA"/>
</dbReference>
<reference evidence="6" key="1">
    <citation type="submission" date="2021-02" db="EMBL/GenBank/DDBJ databases">
        <authorList>
            <person name="Nowell W R."/>
        </authorList>
    </citation>
    <scope>NUCLEOTIDE SEQUENCE</scope>
</reference>
<evidence type="ECO:0000259" key="5">
    <source>
        <dbReference type="Pfam" id="PF01979"/>
    </source>
</evidence>
<evidence type="ECO:0000256" key="1">
    <source>
        <dbReference type="ARBA" id="ARBA00001947"/>
    </source>
</evidence>
<sequence>MDVITAAEKVLTMMEPSKTASFIESNRNHGLKILEISVRDQVIIPGLIDVHVHAIGGGGEQGPYSRTPESRLSQLINGGLTTIVGILGTDGMTRSLSSLLQKMKSLEHDGITTWMWTGSYRIPIVTLTGSLQQDLLLIDKVLGAGELALSDHRSSWPSKSELLQLLSDARVGGMLSGKPGVIHLHMGSSSTKIDLLWQILNETTIPIRHMYLTHMSSRGDELLEEARKWIKAGGVCDFTADEEKLNETTTIDTLNTSLPTYDSFGHLISYGMSSPDLSLKTIQNLVLKYSWPLEEAIQFSTANPATYLNFQQKGFLAENYDADIIVLNQTDLSLLYVIGKGQILKTPTWIKHDMFEHVC</sequence>
<dbReference type="Gene3D" id="3.20.20.140">
    <property type="entry name" value="Metal-dependent hydrolases"/>
    <property type="match status" value="1"/>
</dbReference>
<dbReference type="SUPFAM" id="SSF51556">
    <property type="entry name" value="Metallo-dependent hydrolases"/>
    <property type="match status" value="1"/>
</dbReference>
<protein>
    <recommendedName>
        <fullName evidence="4">dihydropyrimidinase</fullName>
        <ecNumber evidence="4">3.5.2.2</ecNumber>
    </recommendedName>
</protein>
<evidence type="ECO:0000256" key="3">
    <source>
        <dbReference type="ARBA" id="ARBA00036696"/>
    </source>
</evidence>
<dbReference type="InterPro" id="IPR032466">
    <property type="entry name" value="Metal_Hydrolase"/>
</dbReference>
<comment type="cofactor">
    <cofactor evidence="1">
        <name>Zn(2+)</name>
        <dbReference type="ChEBI" id="CHEBI:29105"/>
    </cofactor>
</comment>
<evidence type="ECO:0000256" key="4">
    <source>
        <dbReference type="ARBA" id="ARBA00039113"/>
    </source>
</evidence>
<dbReference type="Gene3D" id="2.30.40.10">
    <property type="entry name" value="Urease, subunit C, domain 1"/>
    <property type="match status" value="1"/>
</dbReference>
<dbReference type="Pfam" id="PF01979">
    <property type="entry name" value="Amidohydro_1"/>
    <property type="match status" value="1"/>
</dbReference>
<dbReference type="Proteomes" id="UP000663823">
    <property type="component" value="Unassembled WGS sequence"/>
</dbReference>
<name>A0A819GK18_9BILA</name>
<dbReference type="InterPro" id="IPR050378">
    <property type="entry name" value="Metallo-dep_Hydrolases_sf"/>
</dbReference>
<dbReference type="InterPro" id="IPR011059">
    <property type="entry name" value="Metal-dep_hydrolase_composite"/>
</dbReference>
<comment type="caution">
    <text evidence="6">The sequence shown here is derived from an EMBL/GenBank/DDBJ whole genome shotgun (WGS) entry which is preliminary data.</text>
</comment>
<comment type="similarity">
    <text evidence="2">Belongs to the metallo-dependent hydrolases superfamily. Hydantoinase/dihydropyrimidinase family.</text>
</comment>
<comment type="catalytic activity">
    <reaction evidence="3">
        <text>5,6-dihydrouracil + H2O = 3-(carbamoylamino)propanoate + H(+)</text>
        <dbReference type="Rhea" id="RHEA:16121"/>
        <dbReference type="ChEBI" id="CHEBI:11892"/>
        <dbReference type="ChEBI" id="CHEBI:15377"/>
        <dbReference type="ChEBI" id="CHEBI:15378"/>
        <dbReference type="ChEBI" id="CHEBI:15901"/>
        <dbReference type="EC" id="3.5.2.2"/>
    </reaction>
</comment>
<dbReference type="AlphaFoldDB" id="A0A819GK18"/>
<gene>
    <name evidence="6" type="ORF">OTI717_LOCUS22857</name>
</gene>
<dbReference type="PANTHER" id="PTHR11647:SF1">
    <property type="entry name" value="COLLAPSIN RESPONSE MEDIATOR PROTEIN"/>
    <property type="match status" value="1"/>
</dbReference>
<feature type="domain" description="Amidohydrolase-related" evidence="5">
    <location>
        <begin position="286"/>
        <end position="329"/>
    </location>
</feature>
<proteinExistence type="inferred from homology"/>